<feature type="region of interest" description="Disordered" evidence="1">
    <location>
        <begin position="589"/>
        <end position="702"/>
    </location>
</feature>
<feature type="domain" description="AAA+ ATPase" evidence="2">
    <location>
        <begin position="741"/>
        <end position="1067"/>
    </location>
</feature>
<dbReference type="PANTHER" id="PTHR30121">
    <property type="entry name" value="UNCHARACTERIZED PROTEIN YJGR-RELATED"/>
    <property type="match status" value="1"/>
</dbReference>
<protein>
    <recommendedName>
        <fullName evidence="2">AAA+ ATPase domain-containing protein</fullName>
    </recommendedName>
</protein>
<reference evidence="3" key="2">
    <citation type="submission" date="2021-08" db="EMBL/GenBank/DDBJ databases">
        <authorList>
            <person name="Tani A."/>
            <person name="Ola A."/>
            <person name="Ogura Y."/>
            <person name="Katsura K."/>
            <person name="Hayashi T."/>
        </authorList>
    </citation>
    <scope>NUCLEOTIDE SEQUENCE</scope>
    <source>
        <strain evidence="3">JCM 32048</strain>
    </source>
</reference>
<dbReference type="EMBL" id="BPQJ01000008">
    <property type="protein sequence ID" value="GJD62104.1"/>
    <property type="molecule type" value="Genomic_DNA"/>
</dbReference>
<feature type="region of interest" description="Disordered" evidence="1">
    <location>
        <begin position="1106"/>
        <end position="1129"/>
    </location>
</feature>
<dbReference type="Gene3D" id="3.40.50.300">
    <property type="entry name" value="P-loop containing nucleotide triphosphate hydrolases"/>
    <property type="match status" value="2"/>
</dbReference>
<organism evidence="3 4">
    <name type="scientific">Methylobacterium frigidaeris</name>
    <dbReference type="NCBI Taxonomy" id="2038277"/>
    <lineage>
        <taxon>Bacteria</taxon>
        <taxon>Pseudomonadati</taxon>
        <taxon>Pseudomonadota</taxon>
        <taxon>Alphaproteobacteria</taxon>
        <taxon>Hyphomicrobiales</taxon>
        <taxon>Methylobacteriaceae</taxon>
        <taxon>Methylobacterium</taxon>
    </lineage>
</organism>
<dbReference type="AlphaFoldDB" id="A0AA37HAP4"/>
<comment type="caution">
    <text evidence="3">The sequence shown here is derived from an EMBL/GenBank/DDBJ whole genome shotgun (WGS) entry which is preliminary data.</text>
</comment>
<dbReference type="SUPFAM" id="SSF52540">
    <property type="entry name" value="P-loop containing nucleoside triphosphate hydrolases"/>
    <property type="match status" value="3"/>
</dbReference>
<evidence type="ECO:0000259" key="2">
    <source>
        <dbReference type="SMART" id="SM00382"/>
    </source>
</evidence>
<dbReference type="SMART" id="SM00382">
    <property type="entry name" value="AAA"/>
    <property type="match status" value="1"/>
</dbReference>
<dbReference type="Pfam" id="PF01935">
    <property type="entry name" value="DUF87"/>
    <property type="match status" value="1"/>
</dbReference>
<evidence type="ECO:0000313" key="3">
    <source>
        <dbReference type="EMBL" id="GJD62104.1"/>
    </source>
</evidence>
<dbReference type="RefSeq" id="WP_238190788.1">
    <property type="nucleotide sequence ID" value="NZ_BPQJ01000008.1"/>
</dbReference>
<accession>A0AA37HAP4</accession>
<proteinExistence type="predicted"/>
<dbReference type="InterPro" id="IPR003593">
    <property type="entry name" value="AAA+_ATPase"/>
</dbReference>
<reference evidence="3" key="1">
    <citation type="journal article" date="2016" name="Front. Microbiol.">
        <title>Genome Sequence of the Piezophilic, Mesophilic Sulfate-Reducing Bacterium Desulfovibrio indicus J2T.</title>
        <authorList>
            <person name="Cao J."/>
            <person name="Maignien L."/>
            <person name="Shao Z."/>
            <person name="Alain K."/>
            <person name="Jebbar M."/>
        </authorList>
    </citation>
    <scope>NUCLEOTIDE SEQUENCE</scope>
    <source>
        <strain evidence="3">JCM 32048</strain>
    </source>
</reference>
<feature type="compositionally biased region" description="Basic and acidic residues" evidence="1">
    <location>
        <begin position="652"/>
        <end position="663"/>
    </location>
</feature>
<dbReference type="Proteomes" id="UP001055286">
    <property type="component" value="Unassembled WGS sequence"/>
</dbReference>
<feature type="compositionally biased region" description="Low complexity" evidence="1">
    <location>
        <begin position="664"/>
        <end position="693"/>
    </location>
</feature>
<dbReference type="PANTHER" id="PTHR30121:SF6">
    <property type="entry name" value="SLR6007 PROTEIN"/>
    <property type="match status" value="1"/>
</dbReference>
<sequence>MSDALDALRRVNFDWVRTLDSVWLNAEPTGAPNEALIPGIVDALHAQTPGSRPRGRVLVGEPGIGKTHLVGQIRREVWASGGWFVLLDVLGLTDFWRSAALSYLTALMQPMPDGRRQSDAVLAGVARRFKVEEQVEQAFNTPNIDTRKIVDLLVRALMHVDTVRALKHQDVFRALCLLRSQDLAAVGLAHAWLQGYDADPAARTALGFTMPPPPPIELVRGMAWIMGLSGPTLVAVDQIDGVVDASRLTLDDDFEPGPGLAEMLAAGLMELHDGGGRGMTLITCLSDSWRRLEERGMKSAFDRFEPPVLLKGMNTPTAAAALIRTRLAPAYTEAGFAPPFPTWPFGEAAIAAVAQNAMRPRKLLMNCDAFRRTCLANGVVTICKDLIEPNSGDNQTIETSPFDLDEARRNADISGILHDEDAGLGELLRTAFDLYALEDDPHDAIDVVSKGEPEQRLPPLHGRLTFLHREENDRERHVCYRALLQLHPIAFQARLRAALTASGISAKIPGRELLVVRRSAVPAGAKTNTLVDRFMAAGGKLIDPSDDDLRTFVALRNLHDAAVRDGQSDKFESWMRETLPVRGTEFFRKIGLPGDGTTAQPARGRRPPGEILPRPGRRTVQLPLPLPTGDLASPATPSAPRPTARPSPGFDAARRAMPAREPDATTSTEGEASAAEPTIPAAEPETKPAPRTASPTGDAPSRATVPLAASLAAPGPVPDAIPVGHRLTPDAPPVSLPLRLLPRHTAIIAGSGSGKTVLLRRLVEEAALTGIPAIVVDPNNDLSRLGDPWPERPDKFTPEDDRKAASYAERVEVVVWTPGVHAGNPLFLSVMPDLAASDDRDERGQAIEMAAETLAPLAGATRILQRGVLADALRAFAARGGGTLAQFTELLADLPDGTSQIGRAQSLAATMADQLLAAVATNPLLRVEGAVLDPARLFFGPDRGRTRISVVNLSGLASEAAREDFVNRLQMALFGWIKNNPSPRGLLYVVDEAQTFLPSGRTPPSLGSGIKLVAQGRKYGLGMIVATQVPKGIHNQVVSNCTTQFFGRQSAPATIAAAQEIMAASGGAAPDIGRLGAGEFYFATEGSGRPAKLRTPLCLSHHPANPPAPHEVVARAKRSAAPLSHAPET</sequence>
<keyword evidence="4" id="KW-1185">Reference proteome</keyword>
<dbReference type="InterPro" id="IPR027417">
    <property type="entry name" value="P-loop_NTPase"/>
</dbReference>
<evidence type="ECO:0000256" key="1">
    <source>
        <dbReference type="SAM" id="MobiDB-lite"/>
    </source>
</evidence>
<dbReference type="InterPro" id="IPR051162">
    <property type="entry name" value="T4SS_component"/>
</dbReference>
<dbReference type="InterPro" id="IPR002789">
    <property type="entry name" value="HerA_central"/>
</dbReference>
<name>A0AA37HAP4_9HYPH</name>
<gene>
    <name evidence="3" type="ORF">MPEAHAMD_2253</name>
</gene>
<evidence type="ECO:0000313" key="4">
    <source>
        <dbReference type="Proteomes" id="UP001055286"/>
    </source>
</evidence>